<dbReference type="PROSITE" id="PS51379">
    <property type="entry name" value="4FE4S_FER_2"/>
    <property type="match status" value="1"/>
</dbReference>
<accession>A0A2N0Z5T1</accession>
<organism evidence="10 11">
    <name type="scientific">Niallia nealsonii</name>
    <dbReference type="NCBI Taxonomy" id="115979"/>
    <lineage>
        <taxon>Bacteria</taxon>
        <taxon>Bacillati</taxon>
        <taxon>Bacillota</taxon>
        <taxon>Bacilli</taxon>
        <taxon>Bacillales</taxon>
        <taxon>Bacillaceae</taxon>
        <taxon>Niallia</taxon>
    </lineage>
</organism>
<dbReference type="SUPFAM" id="SSF54862">
    <property type="entry name" value="4Fe-4S ferredoxins"/>
    <property type="match status" value="1"/>
</dbReference>
<comment type="caution">
    <text evidence="10">The sequence shown here is derived from an EMBL/GenBank/DDBJ whole genome shotgun (WGS) entry which is preliminary data.</text>
</comment>
<comment type="cofactor">
    <cofactor evidence="1">
        <name>[4Fe-4S] cluster</name>
        <dbReference type="ChEBI" id="CHEBI:49883"/>
    </cofactor>
</comment>
<keyword evidence="5 8" id="KW-0249">Electron transport</keyword>
<keyword evidence="6 8" id="KW-0408">Iron</keyword>
<evidence type="ECO:0000256" key="3">
    <source>
        <dbReference type="ARBA" id="ARBA00022485"/>
    </source>
</evidence>
<keyword evidence="2 8" id="KW-0813">Transport</keyword>
<sequence>MAAYTIVDKDSCTACAACGAIAPDIFDFDDDGKAEVIIDQNTGSISVDEDLFEDLKEAQESCPAQSIKIAAAAF</sequence>
<evidence type="ECO:0000256" key="7">
    <source>
        <dbReference type="ARBA" id="ARBA00023014"/>
    </source>
</evidence>
<name>A0A2N0Z5T1_9BACI</name>
<dbReference type="GO" id="GO:0005506">
    <property type="term" value="F:iron ion binding"/>
    <property type="evidence" value="ECO:0007669"/>
    <property type="project" value="UniProtKB-UniRule"/>
</dbReference>
<proteinExistence type="predicted"/>
<dbReference type="InterPro" id="IPR001080">
    <property type="entry name" value="3Fe4S_ferredoxin"/>
</dbReference>
<dbReference type="Proteomes" id="UP000233375">
    <property type="component" value="Unassembled WGS sequence"/>
</dbReference>
<evidence type="ECO:0000313" key="10">
    <source>
        <dbReference type="EMBL" id="PKG24878.1"/>
    </source>
</evidence>
<evidence type="ECO:0000259" key="9">
    <source>
        <dbReference type="PROSITE" id="PS51379"/>
    </source>
</evidence>
<keyword evidence="7 8" id="KW-0411">Iron-sulfur</keyword>
<keyword evidence="4 8" id="KW-0479">Metal-binding</keyword>
<evidence type="ECO:0000256" key="4">
    <source>
        <dbReference type="ARBA" id="ARBA00022723"/>
    </source>
</evidence>
<dbReference type="GO" id="GO:0051539">
    <property type="term" value="F:4 iron, 4 sulfur cluster binding"/>
    <property type="evidence" value="ECO:0007669"/>
    <property type="project" value="UniProtKB-KW"/>
</dbReference>
<evidence type="ECO:0000256" key="5">
    <source>
        <dbReference type="ARBA" id="ARBA00022982"/>
    </source>
</evidence>
<feature type="domain" description="4Fe-4S ferredoxin-type" evidence="9">
    <location>
        <begin position="3"/>
        <end position="31"/>
    </location>
</feature>
<evidence type="ECO:0000313" key="11">
    <source>
        <dbReference type="Proteomes" id="UP000233375"/>
    </source>
</evidence>
<dbReference type="OrthoDB" id="9801085at2"/>
<dbReference type="Pfam" id="PF13370">
    <property type="entry name" value="Fer4_13"/>
    <property type="match status" value="1"/>
</dbReference>
<keyword evidence="3" id="KW-0004">4Fe-4S</keyword>
<comment type="function">
    <text evidence="8">Ferredoxins are iron-sulfur proteins that transfer electrons in a wide variety of metabolic reactions.</text>
</comment>
<dbReference type="RefSeq" id="WP_101175908.1">
    <property type="nucleotide sequence ID" value="NZ_PISE01000010.1"/>
</dbReference>
<dbReference type="Gene3D" id="3.30.70.20">
    <property type="match status" value="1"/>
</dbReference>
<evidence type="ECO:0000256" key="8">
    <source>
        <dbReference type="RuleBase" id="RU368020"/>
    </source>
</evidence>
<dbReference type="PANTHER" id="PTHR39163">
    <property type="entry name" value="FERREDOXIN"/>
    <property type="match status" value="1"/>
</dbReference>
<evidence type="ECO:0000256" key="1">
    <source>
        <dbReference type="ARBA" id="ARBA00001966"/>
    </source>
</evidence>
<dbReference type="PRINTS" id="PR00352">
    <property type="entry name" value="3FE4SFRDOXIN"/>
</dbReference>
<dbReference type="AlphaFoldDB" id="A0A2N0Z5T1"/>
<dbReference type="InterPro" id="IPR052395">
    <property type="entry name" value="ET_Ferredoxin"/>
</dbReference>
<dbReference type="InterPro" id="IPR017896">
    <property type="entry name" value="4Fe4S_Fe-S-bd"/>
</dbReference>
<evidence type="ECO:0000256" key="6">
    <source>
        <dbReference type="ARBA" id="ARBA00023004"/>
    </source>
</evidence>
<dbReference type="EMBL" id="PISE01000010">
    <property type="protein sequence ID" value="PKG24878.1"/>
    <property type="molecule type" value="Genomic_DNA"/>
</dbReference>
<reference evidence="10 11" key="1">
    <citation type="journal article" date="2003" name="Int. J. Syst. Evol. Microbiol.">
        <title>Bacillus nealsonii sp. nov., isolated from a spacecraft-assembly facility, whose spores are gamma-radiation resistant.</title>
        <authorList>
            <person name="Venkateswaran K."/>
            <person name="Kempf M."/>
            <person name="Chen F."/>
            <person name="Satomi M."/>
            <person name="Nicholson W."/>
            <person name="Kern R."/>
        </authorList>
    </citation>
    <scope>NUCLEOTIDE SEQUENCE [LARGE SCALE GENOMIC DNA]</scope>
    <source>
        <strain evidence="10 11">FO-92</strain>
    </source>
</reference>
<gene>
    <name evidence="10" type="ORF">CWS01_04780</name>
</gene>
<dbReference type="PANTHER" id="PTHR39163:SF1">
    <property type="entry name" value="FERREDOXIN"/>
    <property type="match status" value="1"/>
</dbReference>
<keyword evidence="11" id="KW-1185">Reference proteome</keyword>
<evidence type="ECO:0000256" key="2">
    <source>
        <dbReference type="ARBA" id="ARBA00022448"/>
    </source>
</evidence>
<protein>
    <recommendedName>
        <fullName evidence="8">Ferredoxin</fullName>
    </recommendedName>
</protein>
<dbReference type="GO" id="GO:0009055">
    <property type="term" value="F:electron transfer activity"/>
    <property type="evidence" value="ECO:0007669"/>
    <property type="project" value="UniProtKB-UniRule"/>
</dbReference>